<dbReference type="OrthoDB" id="1840940at2759"/>
<evidence type="ECO:0000313" key="3">
    <source>
        <dbReference type="Proteomes" id="UP000257109"/>
    </source>
</evidence>
<accession>A0A371EDR6</accession>
<evidence type="ECO:0008006" key="4">
    <source>
        <dbReference type="Google" id="ProtNLM"/>
    </source>
</evidence>
<dbReference type="STRING" id="157652.A0A371EDR6"/>
<evidence type="ECO:0000256" key="1">
    <source>
        <dbReference type="ARBA" id="ARBA00006974"/>
    </source>
</evidence>
<dbReference type="Pfam" id="PF02519">
    <property type="entry name" value="Auxin_inducible"/>
    <property type="match status" value="1"/>
</dbReference>
<protein>
    <recommendedName>
        <fullName evidence="4">Auxin-responsive protein SAUR50</fullName>
    </recommendedName>
</protein>
<comment type="similarity">
    <text evidence="1">Belongs to the ARG7 family.</text>
</comment>
<reference evidence="2" key="1">
    <citation type="submission" date="2018-05" db="EMBL/GenBank/DDBJ databases">
        <title>Draft genome of Mucuna pruriens seed.</title>
        <authorList>
            <person name="Nnadi N.E."/>
            <person name="Vos R."/>
            <person name="Hasami M.H."/>
            <person name="Devisetty U.K."/>
            <person name="Aguiy J.C."/>
        </authorList>
    </citation>
    <scope>NUCLEOTIDE SEQUENCE [LARGE SCALE GENOMIC DNA]</scope>
    <source>
        <strain evidence="2">JCA_2017</strain>
    </source>
</reference>
<dbReference type="PANTHER" id="PTHR31374">
    <property type="entry name" value="AUXIN-INDUCED PROTEIN-LIKE-RELATED"/>
    <property type="match status" value="1"/>
</dbReference>
<dbReference type="AlphaFoldDB" id="A0A371EDR6"/>
<feature type="non-terminal residue" evidence="2">
    <location>
        <position position="1"/>
    </location>
</feature>
<organism evidence="2 3">
    <name type="scientific">Mucuna pruriens</name>
    <name type="common">Velvet bean</name>
    <name type="synonym">Dolichos pruriens</name>
    <dbReference type="NCBI Taxonomy" id="157652"/>
    <lineage>
        <taxon>Eukaryota</taxon>
        <taxon>Viridiplantae</taxon>
        <taxon>Streptophyta</taxon>
        <taxon>Embryophyta</taxon>
        <taxon>Tracheophyta</taxon>
        <taxon>Spermatophyta</taxon>
        <taxon>Magnoliopsida</taxon>
        <taxon>eudicotyledons</taxon>
        <taxon>Gunneridae</taxon>
        <taxon>Pentapetalae</taxon>
        <taxon>rosids</taxon>
        <taxon>fabids</taxon>
        <taxon>Fabales</taxon>
        <taxon>Fabaceae</taxon>
        <taxon>Papilionoideae</taxon>
        <taxon>50 kb inversion clade</taxon>
        <taxon>NPAAA clade</taxon>
        <taxon>indigoferoid/millettioid clade</taxon>
        <taxon>Phaseoleae</taxon>
        <taxon>Mucuna</taxon>
    </lineage>
</organism>
<evidence type="ECO:0000313" key="2">
    <source>
        <dbReference type="EMBL" id="RDX64172.1"/>
    </source>
</evidence>
<comment type="caution">
    <text evidence="2">The sequence shown here is derived from an EMBL/GenBank/DDBJ whole genome shotgun (WGS) entry which is preliminary data.</text>
</comment>
<dbReference type="InterPro" id="IPR003676">
    <property type="entry name" value="SAUR_fam"/>
</dbReference>
<dbReference type="EMBL" id="QJKJ01014513">
    <property type="protein sequence ID" value="RDX64172.1"/>
    <property type="molecule type" value="Genomic_DNA"/>
</dbReference>
<dbReference type="Proteomes" id="UP000257109">
    <property type="component" value="Unassembled WGS sequence"/>
</dbReference>
<keyword evidence="3" id="KW-1185">Reference proteome</keyword>
<dbReference type="PANTHER" id="PTHR31374:SF9">
    <property type="entry name" value="AUXIN-RESPONSIVE FAMILY PROTEIN"/>
    <property type="match status" value="1"/>
</dbReference>
<gene>
    <name evidence="2" type="ORF">CR513_57305</name>
</gene>
<name>A0A371EDR6_MUCPR</name>
<sequence length="118" mass="13797">MKGKLVRGCLKKWKKVFHCAAAYGYCWEWEVRSWMHEGESKSIPNDVPKGHLVVYVGEQQKRYVIKIALLNHPLFKTLLDEARDEYDFIADSKLYIPCTEHLFLTVLHRASSPHNQPL</sequence>
<proteinExistence type="inferred from homology"/>
<dbReference type="GO" id="GO:0009733">
    <property type="term" value="P:response to auxin"/>
    <property type="evidence" value="ECO:0007669"/>
    <property type="project" value="InterPro"/>
</dbReference>